<dbReference type="OrthoDB" id="7409402at2"/>
<proteinExistence type="predicted"/>
<name>A0A395LLM7_9SPHN</name>
<sequence>MGAAAPAIIRVDALPETALEAAAAFHAGWTEKIRNAAADGHEYVVVVMHPAPYDHADWRRAAARDLARAHPDHCINIVAGSNGGEIARMTEFLGRAPAITGQYLPLAGTGVCDEGNVDDDTEG</sequence>
<accession>A0A395LLM7</accession>
<gene>
    <name evidence="2" type="ORF">DL238_09180</name>
</gene>
<protein>
    <recommendedName>
        <fullName evidence="1">Short chain dehydrogenase-like proteobacteria domain-containing protein</fullName>
    </recommendedName>
</protein>
<dbReference type="RefSeq" id="WP_115491981.1">
    <property type="nucleotide sequence ID" value="NZ_JACHWW010000001.1"/>
</dbReference>
<dbReference type="AlphaFoldDB" id="A0A395LLM7"/>
<evidence type="ECO:0000313" key="2">
    <source>
        <dbReference type="EMBL" id="RDS77761.1"/>
    </source>
</evidence>
<reference evidence="2 3" key="1">
    <citation type="submission" date="2018-07" db="EMBL/GenBank/DDBJ databases">
        <title>Erythrobacter nanhaiensis sp. nov., a novel member of the genus Erythrobacter isolated from the South China Sea.</title>
        <authorList>
            <person name="Chen X."/>
            <person name="Liu J."/>
        </authorList>
    </citation>
    <scope>NUCLEOTIDE SEQUENCE [LARGE SCALE GENOMIC DNA]</scope>
    <source>
        <strain evidence="2 3">S-5</strain>
    </source>
</reference>
<organism evidence="2 3">
    <name type="scientific">Alteriqipengyuania lutimaris</name>
    <dbReference type="NCBI Taxonomy" id="1538146"/>
    <lineage>
        <taxon>Bacteria</taxon>
        <taxon>Pseudomonadati</taxon>
        <taxon>Pseudomonadota</taxon>
        <taxon>Alphaproteobacteria</taxon>
        <taxon>Sphingomonadales</taxon>
        <taxon>Erythrobacteraceae</taxon>
        <taxon>Alteriqipengyuania</taxon>
    </lineage>
</organism>
<dbReference type="EMBL" id="QRBB01000001">
    <property type="protein sequence ID" value="RDS77761.1"/>
    <property type="molecule type" value="Genomic_DNA"/>
</dbReference>
<comment type="caution">
    <text evidence="2">The sequence shown here is derived from an EMBL/GenBank/DDBJ whole genome shotgun (WGS) entry which is preliminary data.</text>
</comment>
<feature type="domain" description="Short chain dehydrogenase-like proteobacteria" evidence="1">
    <location>
        <begin position="9"/>
        <end position="106"/>
    </location>
</feature>
<evidence type="ECO:0000313" key="3">
    <source>
        <dbReference type="Proteomes" id="UP000254101"/>
    </source>
</evidence>
<dbReference type="Proteomes" id="UP000254101">
    <property type="component" value="Unassembled WGS sequence"/>
</dbReference>
<dbReference type="InterPro" id="IPR048623">
    <property type="entry name" value="SDR-like_proteobact"/>
</dbReference>
<evidence type="ECO:0000259" key="1">
    <source>
        <dbReference type="Pfam" id="PF21777"/>
    </source>
</evidence>
<dbReference type="Pfam" id="PF21777">
    <property type="entry name" value="SDR-like"/>
    <property type="match status" value="1"/>
</dbReference>
<keyword evidence="3" id="KW-1185">Reference proteome</keyword>